<dbReference type="InterPro" id="IPR003115">
    <property type="entry name" value="ParB_N"/>
</dbReference>
<dbReference type="InterPro" id="IPR013741">
    <property type="entry name" value="KorB_domain"/>
</dbReference>
<dbReference type="PANTHER" id="PTHR33375">
    <property type="entry name" value="CHROMOSOME-PARTITIONING PROTEIN PARB-RELATED"/>
    <property type="match status" value="1"/>
</dbReference>
<comment type="caution">
    <text evidence="4">The sequence shown here is derived from an EMBL/GenBank/DDBJ whole genome shotgun (WGS) entry which is preliminary data.</text>
</comment>
<dbReference type="Pfam" id="PF02195">
    <property type="entry name" value="ParB_N"/>
    <property type="match status" value="1"/>
</dbReference>
<dbReference type="InterPro" id="IPR004437">
    <property type="entry name" value="ParB/RepB/Spo0J"/>
</dbReference>
<comment type="similarity">
    <text evidence="1">Belongs to the ParB family.</text>
</comment>
<dbReference type="PANTHER" id="PTHR33375:SF1">
    <property type="entry name" value="CHROMOSOME-PARTITIONING PROTEIN PARB-RELATED"/>
    <property type="match status" value="1"/>
</dbReference>
<reference evidence="4 5" key="1">
    <citation type="submission" date="2019-02" db="EMBL/GenBank/DDBJ databases">
        <title>Genomic Encyclopedia of Type Strains, Phase IV (KMG-IV): sequencing the most valuable type-strain genomes for metagenomic binning, comparative biology and taxonomic classification.</title>
        <authorList>
            <person name="Goeker M."/>
        </authorList>
    </citation>
    <scope>NUCLEOTIDE SEQUENCE [LARGE SCALE GENOMIC DNA]</scope>
    <source>
        <strain evidence="4 5">DSM 105135</strain>
    </source>
</reference>
<proteinExistence type="inferred from homology"/>
<dbReference type="Gene3D" id="1.10.10.2830">
    <property type="match status" value="1"/>
</dbReference>
<evidence type="ECO:0000313" key="4">
    <source>
        <dbReference type="EMBL" id="RZU36745.1"/>
    </source>
</evidence>
<organism evidence="4 5">
    <name type="scientific">Fluviicoccus keumensis</name>
    <dbReference type="NCBI Taxonomy" id="1435465"/>
    <lineage>
        <taxon>Bacteria</taxon>
        <taxon>Pseudomonadati</taxon>
        <taxon>Pseudomonadota</taxon>
        <taxon>Gammaproteobacteria</taxon>
        <taxon>Moraxellales</taxon>
        <taxon>Moraxellaceae</taxon>
        <taxon>Fluviicoccus</taxon>
    </lineage>
</organism>
<dbReference type="SUPFAM" id="SSF109709">
    <property type="entry name" value="KorB DNA-binding domain-like"/>
    <property type="match status" value="1"/>
</dbReference>
<evidence type="ECO:0000313" key="5">
    <source>
        <dbReference type="Proteomes" id="UP000292423"/>
    </source>
</evidence>
<dbReference type="NCBIfam" id="TIGR00180">
    <property type="entry name" value="parB_part"/>
    <property type="match status" value="1"/>
</dbReference>
<evidence type="ECO:0000259" key="3">
    <source>
        <dbReference type="SMART" id="SM00470"/>
    </source>
</evidence>
<dbReference type="Pfam" id="PF08535">
    <property type="entry name" value="KorB"/>
    <property type="match status" value="1"/>
</dbReference>
<dbReference type="GO" id="GO:0005694">
    <property type="term" value="C:chromosome"/>
    <property type="evidence" value="ECO:0007669"/>
    <property type="project" value="TreeGrafter"/>
</dbReference>
<dbReference type="OrthoDB" id="9802051at2"/>
<feature type="domain" description="ParB-like N-terminal" evidence="3">
    <location>
        <begin position="49"/>
        <end position="140"/>
    </location>
</feature>
<keyword evidence="2" id="KW-0238">DNA-binding</keyword>
<dbReference type="Gene3D" id="3.90.1530.30">
    <property type="match status" value="1"/>
</dbReference>
<gene>
    <name evidence="4" type="ORF">EV700_3211</name>
</gene>
<protein>
    <submittedName>
        <fullName evidence="4">ParB/RepB/Spo0J family partition protein</fullName>
    </submittedName>
</protein>
<dbReference type="GO" id="GO:0007059">
    <property type="term" value="P:chromosome segregation"/>
    <property type="evidence" value="ECO:0007669"/>
    <property type="project" value="TreeGrafter"/>
</dbReference>
<keyword evidence="5" id="KW-1185">Reference proteome</keyword>
<evidence type="ECO:0000256" key="1">
    <source>
        <dbReference type="ARBA" id="ARBA00006295"/>
    </source>
</evidence>
<dbReference type="SMART" id="SM00470">
    <property type="entry name" value="ParB"/>
    <property type="match status" value="1"/>
</dbReference>
<dbReference type="EMBL" id="SHKX01000017">
    <property type="protein sequence ID" value="RZU36745.1"/>
    <property type="molecule type" value="Genomic_DNA"/>
</dbReference>
<dbReference type="SUPFAM" id="SSF110849">
    <property type="entry name" value="ParB/Sulfiredoxin"/>
    <property type="match status" value="1"/>
</dbReference>
<dbReference type="Proteomes" id="UP000292423">
    <property type="component" value="Unassembled WGS sequence"/>
</dbReference>
<sequence>MSTKKPSFATRKPTPVSTPTAVAAIDERFDLDAFERKVVSEARANNEIRQIDKDQIDPDPNQPRSEFDLEAMNELKASIEQNGLIQPIVVRQVGDRYQIIAGERRWRACQLIGSILRVDVVIRNDVDPLTILLLQIAENNHRQSMTPMDIARAYQRVKELTGGSQKQAATKLGVSESQMSITLGLLKSPELIQELAKGGKIRDITTLNMVNRLHEQNPTEAKRVVEAIVEGRIEPGSIRKQVNSTLQKSKGKIEHAQDKHHRIKADSVELVHEGENLLFRFKSRKASYDIELPVGLKDLSAMIQSLTGKSGK</sequence>
<dbReference type="RefSeq" id="WP_130415681.1">
    <property type="nucleotide sequence ID" value="NZ_SHKX01000017.1"/>
</dbReference>
<dbReference type="GO" id="GO:0003677">
    <property type="term" value="F:DNA binding"/>
    <property type="evidence" value="ECO:0007669"/>
    <property type="project" value="UniProtKB-KW"/>
</dbReference>
<evidence type="ECO:0000256" key="2">
    <source>
        <dbReference type="ARBA" id="ARBA00023125"/>
    </source>
</evidence>
<dbReference type="AlphaFoldDB" id="A0A4Q7YJT4"/>
<dbReference type="InterPro" id="IPR050336">
    <property type="entry name" value="Chromosome_partition/occlusion"/>
</dbReference>
<name>A0A4Q7YJT4_9GAMM</name>
<accession>A0A4Q7YJT4</accession>
<dbReference type="FunFam" id="3.90.1530.30:FF:000001">
    <property type="entry name" value="Chromosome partitioning protein ParB"/>
    <property type="match status" value="1"/>
</dbReference>
<dbReference type="InterPro" id="IPR036086">
    <property type="entry name" value="ParB/Sulfiredoxin_sf"/>
</dbReference>